<dbReference type="KEGG" id="skr:BRX40_00520"/>
<evidence type="ECO:0000313" key="2">
    <source>
        <dbReference type="EMBL" id="RSV00706.1"/>
    </source>
</evidence>
<dbReference type="GeneID" id="44131039"/>
<dbReference type="Proteomes" id="UP000286681">
    <property type="component" value="Unassembled WGS sequence"/>
</dbReference>
<reference evidence="2 4" key="3">
    <citation type="submission" date="2018-07" db="EMBL/GenBank/DDBJ databases">
        <title>Genomic and Epidemiologic Investigation of an Indolent Hospital Outbreak.</title>
        <authorList>
            <person name="Johnson R.C."/>
            <person name="Deming C."/>
            <person name="Conlan S."/>
            <person name="Zellmer C.J."/>
            <person name="Michelin A.V."/>
            <person name="Lee-Lin S."/>
            <person name="Thomas P.J."/>
            <person name="Park M."/>
            <person name="Weingarten R.A."/>
            <person name="Less J."/>
            <person name="Dekker J.P."/>
            <person name="Frank K.M."/>
            <person name="Musser K.A."/>
            <person name="Mcquiston J.R."/>
            <person name="Henderson D.K."/>
            <person name="Lau A.F."/>
            <person name="Palmore T.N."/>
            <person name="Segre J.A."/>
        </authorList>
    </citation>
    <scope>NUCLEOTIDE SEQUENCE [LARGE SCALE GENOMIC DNA]</scope>
    <source>
        <strain evidence="2 4">SK-NIH.Env10_0317</strain>
    </source>
</reference>
<sequence>MSFILYEVRDRVAIVTLNRPETNNAQHPPLLAELDAAFDKAVADDNVRVIVLNASGKHFSAGHDISAEVVKHEPWLSMFDDVSANGLLRMYRWESKHFLGYSNKWRNLPKPTIAAVQGACVAAGLMLIWPMDLIVAADNSRFSDPVINMAIGGVEYHGHTWEFGPRKAKEMLFTGRWMNAEEAEKVGMINRVVPLEQLHEATLALANDIATKHPHGLLMAKRAVNQTMDIMGQYAAIQACFDTHSLGHANAWAAEGRVTLANLEEMTAANKKA</sequence>
<dbReference type="EMBL" id="CP018820">
    <property type="protein sequence ID" value="APR51115.1"/>
    <property type="molecule type" value="Genomic_DNA"/>
</dbReference>
<dbReference type="Proteomes" id="UP000185161">
    <property type="component" value="Chromosome"/>
</dbReference>
<reference evidence="3" key="2">
    <citation type="submission" date="2016-12" db="EMBL/GenBank/DDBJ databases">
        <title>Whole genome sequencing of Sphingomonas sp. ABOJV.</title>
        <authorList>
            <person name="Conlan S."/>
            <person name="Thomas P.J."/>
            <person name="Mullikin J."/>
            <person name="Palmore T.N."/>
            <person name="Frank K.M."/>
            <person name="Segre J.A."/>
        </authorList>
    </citation>
    <scope>NUCLEOTIDE SEQUENCE [LARGE SCALE GENOMIC DNA]</scope>
    <source>
        <strain evidence="3">ABOJV</strain>
    </source>
</reference>
<dbReference type="AlphaFoldDB" id="A0A1L6J5D2"/>
<dbReference type="SUPFAM" id="SSF52096">
    <property type="entry name" value="ClpP/crotonase"/>
    <property type="match status" value="1"/>
</dbReference>
<reference evidence="1" key="1">
    <citation type="submission" date="2016-12" db="EMBL/GenBank/DDBJ databases">
        <title>Whole genome sequencing of Sphingomonas koreensis.</title>
        <authorList>
            <person name="Conlan S."/>
            <person name="Thomas P.J."/>
            <person name="Mullikin J."/>
            <person name="Palmore T.N."/>
            <person name="Frank K.M."/>
            <person name="Segre J.A."/>
        </authorList>
    </citation>
    <scope>NUCLEOTIDE SEQUENCE</scope>
    <source>
        <strain evidence="1">ABOJV</strain>
    </source>
</reference>
<organism evidence="1 3">
    <name type="scientific">Sphingomonas koreensis</name>
    <dbReference type="NCBI Taxonomy" id="93064"/>
    <lineage>
        <taxon>Bacteria</taxon>
        <taxon>Pseudomonadati</taxon>
        <taxon>Pseudomonadota</taxon>
        <taxon>Alphaproteobacteria</taxon>
        <taxon>Sphingomonadales</taxon>
        <taxon>Sphingomonadaceae</taxon>
        <taxon>Sphingomonas</taxon>
    </lineage>
</organism>
<dbReference type="PANTHER" id="PTHR11941:SF124">
    <property type="entry name" value="ENOYL-COA HYDRATASE ECHA13-RELATED"/>
    <property type="match status" value="1"/>
</dbReference>
<evidence type="ECO:0000313" key="4">
    <source>
        <dbReference type="Proteomes" id="UP000286681"/>
    </source>
</evidence>
<dbReference type="GO" id="GO:0003824">
    <property type="term" value="F:catalytic activity"/>
    <property type="evidence" value="ECO:0007669"/>
    <property type="project" value="UniProtKB-ARBA"/>
</dbReference>
<protein>
    <submittedName>
        <fullName evidence="1">Enoyl-CoA hydratase</fullName>
    </submittedName>
</protein>
<name>A0A1L6J5D2_9SPHN</name>
<keyword evidence="3" id="KW-1185">Reference proteome</keyword>
<dbReference type="InterPro" id="IPR001753">
    <property type="entry name" value="Enoyl-CoA_hydra/iso"/>
</dbReference>
<accession>A0A1L6J5D2</accession>
<dbReference type="NCBIfam" id="NF006140">
    <property type="entry name" value="PRK08290.1"/>
    <property type="match status" value="1"/>
</dbReference>
<dbReference type="RefSeq" id="WP_075150302.1">
    <property type="nucleotide sequence ID" value="NZ_CP018820.1"/>
</dbReference>
<dbReference type="GO" id="GO:0006635">
    <property type="term" value="P:fatty acid beta-oxidation"/>
    <property type="evidence" value="ECO:0007669"/>
    <property type="project" value="TreeGrafter"/>
</dbReference>
<evidence type="ECO:0000313" key="3">
    <source>
        <dbReference type="Proteomes" id="UP000185161"/>
    </source>
</evidence>
<dbReference type="OrthoDB" id="9795613at2"/>
<proteinExistence type="predicted"/>
<dbReference type="CDD" id="cd06558">
    <property type="entry name" value="crotonase-like"/>
    <property type="match status" value="1"/>
</dbReference>
<evidence type="ECO:0000313" key="1">
    <source>
        <dbReference type="EMBL" id="APR51115.1"/>
    </source>
</evidence>
<gene>
    <name evidence="1" type="ORF">BRX40_00520</name>
    <name evidence="2" type="ORF">CA257_16650</name>
</gene>
<dbReference type="InterPro" id="IPR029045">
    <property type="entry name" value="ClpP/crotonase-like_dom_sf"/>
</dbReference>
<dbReference type="EMBL" id="QQWO01000015">
    <property type="protein sequence ID" value="RSV00706.1"/>
    <property type="molecule type" value="Genomic_DNA"/>
</dbReference>
<dbReference type="STRING" id="93064.BRX40_00520"/>
<dbReference type="Gene3D" id="3.90.226.10">
    <property type="entry name" value="2-enoyl-CoA Hydratase, Chain A, domain 1"/>
    <property type="match status" value="1"/>
</dbReference>
<dbReference type="PANTHER" id="PTHR11941">
    <property type="entry name" value="ENOYL-COA HYDRATASE-RELATED"/>
    <property type="match status" value="1"/>
</dbReference>
<dbReference type="Pfam" id="PF00378">
    <property type="entry name" value="ECH_1"/>
    <property type="match status" value="1"/>
</dbReference>